<name>A0ACD3AS67_9AGAR</name>
<evidence type="ECO:0000313" key="1">
    <source>
        <dbReference type="EMBL" id="TFK68345.1"/>
    </source>
</evidence>
<dbReference type="EMBL" id="ML208354">
    <property type="protein sequence ID" value="TFK68345.1"/>
    <property type="molecule type" value="Genomic_DNA"/>
</dbReference>
<keyword evidence="2" id="KW-1185">Reference proteome</keyword>
<reference evidence="1 2" key="1">
    <citation type="journal article" date="2019" name="Nat. Ecol. Evol.">
        <title>Megaphylogeny resolves global patterns of mushroom evolution.</title>
        <authorList>
            <person name="Varga T."/>
            <person name="Krizsan K."/>
            <person name="Foldi C."/>
            <person name="Dima B."/>
            <person name="Sanchez-Garcia M."/>
            <person name="Sanchez-Ramirez S."/>
            <person name="Szollosi G.J."/>
            <person name="Szarkandi J.G."/>
            <person name="Papp V."/>
            <person name="Albert L."/>
            <person name="Andreopoulos W."/>
            <person name="Angelini C."/>
            <person name="Antonin V."/>
            <person name="Barry K.W."/>
            <person name="Bougher N.L."/>
            <person name="Buchanan P."/>
            <person name="Buyck B."/>
            <person name="Bense V."/>
            <person name="Catcheside P."/>
            <person name="Chovatia M."/>
            <person name="Cooper J."/>
            <person name="Damon W."/>
            <person name="Desjardin D."/>
            <person name="Finy P."/>
            <person name="Geml J."/>
            <person name="Haridas S."/>
            <person name="Hughes K."/>
            <person name="Justo A."/>
            <person name="Karasinski D."/>
            <person name="Kautmanova I."/>
            <person name="Kiss B."/>
            <person name="Kocsube S."/>
            <person name="Kotiranta H."/>
            <person name="LaButti K.M."/>
            <person name="Lechner B.E."/>
            <person name="Liimatainen K."/>
            <person name="Lipzen A."/>
            <person name="Lukacs Z."/>
            <person name="Mihaltcheva S."/>
            <person name="Morgado L.N."/>
            <person name="Niskanen T."/>
            <person name="Noordeloos M.E."/>
            <person name="Ohm R.A."/>
            <person name="Ortiz-Santana B."/>
            <person name="Ovrebo C."/>
            <person name="Racz N."/>
            <person name="Riley R."/>
            <person name="Savchenko A."/>
            <person name="Shiryaev A."/>
            <person name="Soop K."/>
            <person name="Spirin V."/>
            <person name="Szebenyi C."/>
            <person name="Tomsovsky M."/>
            <person name="Tulloss R.E."/>
            <person name="Uehling J."/>
            <person name="Grigoriev I.V."/>
            <person name="Vagvolgyi C."/>
            <person name="Papp T."/>
            <person name="Martin F.M."/>
            <person name="Miettinen O."/>
            <person name="Hibbett D.S."/>
            <person name="Nagy L.G."/>
        </authorList>
    </citation>
    <scope>NUCLEOTIDE SEQUENCE [LARGE SCALE GENOMIC DNA]</scope>
    <source>
        <strain evidence="1 2">NL-1719</strain>
    </source>
</reference>
<gene>
    <name evidence="1" type="ORF">BDN72DRAFT_879081</name>
</gene>
<accession>A0ACD3AS67</accession>
<organism evidence="1 2">
    <name type="scientific">Pluteus cervinus</name>
    <dbReference type="NCBI Taxonomy" id="181527"/>
    <lineage>
        <taxon>Eukaryota</taxon>
        <taxon>Fungi</taxon>
        <taxon>Dikarya</taxon>
        <taxon>Basidiomycota</taxon>
        <taxon>Agaricomycotina</taxon>
        <taxon>Agaricomycetes</taxon>
        <taxon>Agaricomycetidae</taxon>
        <taxon>Agaricales</taxon>
        <taxon>Pluteineae</taxon>
        <taxon>Pluteaceae</taxon>
        <taxon>Pluteus</taxon>
    </lineage>
</organism>
<proteinExistence type="predicted"/>
<evidence type="ECO:0000313" key="2">
    <source>
        <dbReference type="Proteomes" id="UP000308600"/>
    </source>
</evidence>
<sequence>MVFRLPTPIDSHVPPPNQQPAPARPWRGTLIVSGMQSSGNSTGARQDILVTAVETDGDRKSSYLELWDGQRVGRVVSEQTLLPQVQSWVQTARPGLVTIVPDRIRDSNRHTENANAFRDLAASLYQNQTVAIIPGSPIGIILFPSQNSSAVLMCALLPVSPQPLPPFITPTMLQPGPPPTIALQPAPQFSQPSQQPSHDPKHPTQGTIYAYDDPNYQPQASSSSTVAFTYTSFNPHNTQQDP</sequence>
<protein>
    <submittedName>
        <fullName evidence="1">Uncharacterized protein</fullName>
    </submittedName>
</protein>
<dbReference type="Proteomes" id="UP000308600">
    <property type="component" value="Unassembled WGS sequence"/>
</dbReference>